<evidence type="ECO:0000313" key="3">
    <source>
        <dbReference type="EMBL" id="MBB6352946.1"/>
    </source>
</evidence>
<proteinExistence type="predicted"/>
<sequence length="180" mass="20265">MRTYRDAKAMAKAMREALGAKNLDVSHSEALEIVARQFGVDNWNILSSKLDKGEEPSAGSLSFTQPVPIFRIFDEDKARGFYEGFLDYTVDWEHRFHPGAPLYCQVSRGGLKLHLSEHSGDASPGATAVCYMKGVEAFQKGLIAKDYKYNRPGLQHQDWGLECEVIDPFGNRIRFMEGED</sequence>
<evidence type="ECO:0000259" key="2">
    <source>
        <dbReference type="Pfam" id="PF20066"/>
    </source>
</evidence>
<dbReference type="InterPro" id="IPR045517">
    <property type="entry name" value="Glyoxalase_8"/>
</dbReference>
<dbReference type="Proteomes" id="UP000536262">
    <property type="component" value="Unassembled WGS sequence"/>
</dbReference>
<dbReference type="CDD" id="cd08349">
    <property type="entry name" value="BLMA_like"/>
    <property type="match status" value="1"/>
</dbReference>
<protein>
    <recommendedName>
        <fullName evidence="2">Glyoxalase-related protein domain-containing protein</fullName>
    </recommendedName>
</protein>
<name>A0A7X0F4H9_9HYPH</name>
<dbReference type="Pfam" id="PF19581">
    <property type="entry name" value="Glyoxalase_7"/>
    <property type="match status" value="1"/>
</dbReference>
<dbReference type="InterPro" id="IPR000335">
    <property type="entry name" value="Bleomycin-R"/>
</dbReference>
<dbReference type="RefSeq" id="WP_184697913.1">
    <property type="nucleotide sequence ID" value="NZ_BAABEG010000001.1"/>
</dbReference>
<keyword evidence="4" id="KW-1185">Reference proteome</keyword>
<comment type="caution">
    <text evidence="3">The sequence shown here is derived from an EMBL/GenBank/DDBJ whole genome shotgun (WGS) entry which is preliminary data.</text>
</comment>
<dbReference type="InterPro" id="IPR029068">
    <property type="entry name" value="Glyas_Bleomycin-R_OHBP_Dase"/>
</dbReference>
<evidence type="ECO:0000313" key="4">
    <source>
        <dbReference type="Proteomes" id="UP000536262"/>
    </source>
</evidence>
<dbReference type="GO" id="GO:0046677">
    <property type="term" value="P:response to antibiotic"/>
    <property type="evidence" value="ECO:0007669"/>
    <property type="project" value="UniProtKB-KW"/>
</dbReference>
<evidence type="ECO:0000256" key="1">
    <source>
        <dbReference type="ARBA" id="ARBA00023251"/>
    </source>
</evidence>
<dbReference type="Gene3D" id="3.10.180.10">
    <property type="entry name" value="2,3-Dihydroxybiphenyl 1,2-Dioxygenase, domain 1"/>
    <property type="match status" value="1"/>
</dbReference>
<dbReference type="SUPFAM" id="SSF54593">
    <property type="entry name" value="Glyoxalase/Bleomycin resistance protein/Dihydroxybiphenyl dioxygenase"/>
    <property type="match status" value="1"/>
</dbReference>
<accession>A0A7X0F4H9</accession>
<reference evidence="3 4" key="1">
    <citation type="submission" date="2020-08" db="EMBL/GenBank/DDBJ databases">
        <title>Genomic Encyclopedia of Type Strains, Phase IV (KMG-IV): sequencing the most valuable type-strain genomes for metagenomic binning, comparative biology and taxonomic classification.</title>
        <authorList>
            <person name="Goeker M."/>
        </authorList>
    </citation>
    <scope>NUCLEOTIDE SEQUENCE [LARGE SCALE GENOMIC DNA]</scope>
    <source>
        <strain evidence="3 4">DSM 7051</strain>
    </source>
</reference>
<keyword evidence="1" id="KW-0046">Antibiotic resistance</keyword>
<gene>
    <name evidence="3" type="ORF">GGR00_000698</name>
</gene>
<feature type="domain" description="Glyoxalase-related protein" evidence="2">
    <location>
        <begin position="3"/>
        <end position="55"/>
    </location>
</feature>
<dbReference type="AlphaFoldDB" id="A0A7X0F4H9"/>
<organism evidence="3 4">
    <name type="scientific">Aminobacter aganoensis</name>
    <dbReference type="NCBI Taxonomy" id="83264"/>
    <lineage>
        <taxon>Bacteria</taxon>
        <taxon>Pseudomonadati</taxon>
        <taxon>Pseudomonadota</taxon>
        <taxon>Alphaproteobacteria</taxon>
        <taxon>Hyphomicrobiales</taxon>
        <taxon>Phyllobacteriaceae</taxon>
        <taxon>Aminobacter</taxon>
    </lineage>
</organism>
<dbReference type="EMBL" id="JACHOU010000001">
    <property type="protein sequence ID" value="MBB6352946.1"/>
    <property type="molecule type" value="Genomic_DNA"/>
</dbReference>
<dbReference type="Pfam" id="PF20066">
    <property type="entry name" value="Glyoxalase_8"/>
    <property type="match status" value="1"/>
</dbReference>